<dbReference type="EMBL" id="BGZK01001100">
    <property type="protein sequence ID" value="GBP71202.1"/>
    <property type="molecule type" value="Genomic_DNA"/>
</dbReference>
<organism evidence="1 2">
    <name type="scientific">Eumeta variegata</name>
    <name type="common">Bagworm moth</name>
    <name type="synonym">Eumeta japonica</name>
    <dbReference type="NCBI Taxonomy" id="151549"/>
    <lineage>
        <taxon>Eukaryota</taxon>
        <taxon>Metazoa</taxon>
        <taxon>Ecdysozoa</taxon>
        <taxon>Arthropoda</taxon>
        <taxon>Hexapoda</taxon>
        <taxon>Insecta</taxon>
        <taxon>Pterygota</taxon>
        <taxon>Neoptera</taxon>
        <taxon>Endopterygota</taxon>
        <taxon>Lepidoptera</taxon>
        <taxon>Glossata</taxon>
        <taxon>Ditrysia</taxon>
        <taxon>Tineoidea</taxon>
        <taxon>Psychidae</taxon>
        <taxon>Oiketicinae</taxon>
        <taxon>Eumeta</taxon>
    </lineage>
</organism>
<name>A0A4C1Y8M3_EUMVA</name>
<evidence type="ECO:0000313" key="2">
    <source>
        <dbReference type="Proteomes" id="UP000299102"/>
    </source>
</evidence>
<sequence>MQATVRPHVRLRTLYTFWILDIDRCNVCPPTIKYRWAVIRAALRRAAAPLAADGARTNLRRPRVTPRAGRADSGARVDKYSFKPGIYKKKT</sequence>
<dbReference type="Proteomes" id="UP000299102">
    <property type="component" value="Unassembled WGS sequence"/>
</dbReference>
<gene>
    <name evidence="1" type="ORF">EVAR_17995_1</name>
</gene>
<comment type="caution">
    <text evidence="1">The sequence shown here is derived from an EMBL/GenBank/DDBJ whole genome shotgun (WGS) entry which is preliminary data.</text>
</comment>
<keyword evidence="2" id="KW-1185">Reference proteome</keyword>
<proteinExistence type="predicted"/>
<dbReference type="AlphaFoldDB" id="A0A4C1Y8M3"/>
<accession>A0A4C1Y8M3</accession>
<reference evidence="1 2" key="1">
    <citation type="journal article" date="2019" name="Commun. Biol.">
        <title>The bagworm genome reveals a unique fibroin gene that provides high tensile strength.</title>
        <authorList>
            <person name="Kono N."/>
            <person name="Nakamura H."/>
            <person name="Ohtoshi R."/>
            <person name="Tomita M."/>
            <person name="Numata K."/>
            <person name="Arakawa K."/>
        </authorList>
    </citation>
    <scope>NUCLEOTIDE SEQUENCE [LARGE SCALE GENOMIC DNA]</scope>
</reference>
<protein>
    <submittedName>
        <fullName evidence="1">Uncharacterized protein</fullName>
    </submittedName>
</protein>
<evidence type="ECO:0000313" key="1">
    <source>
        <dbReference type="EMBL" id="GBP71202.1"/>
    </source>
</evidence>